<evidence type="ECO:0000313" key="2">
    <source>
        <dbReference type="Proteomes" id="UP000229907"/>
    </source>
</evidence>
<name>A0A2D3D6M1_9BIFI</name>
<dbReference type="EMBL" id="CP018044">
    <property type="protein sequence ID" value="ATU21051.1"/>
    <property type="molecule type" value="Genomic_DNA"/>
</dbReference>
<gene>
    <name evidence="1" type="ORF">BcFMB_09105</name>
</gene>
<dbReference type="Proteomes" id="UP000229907">
    <property type="component" value="Chromosome"/>
</dbReference>
<sequence>MRESRNLCVNPKPANNTANTWIGNKCDITLGDGMLVTTPDATDGMANQIGNIYASWQSDTLPAGDYVAGVMLNSYSGAGDMPTFQNRILLVTGADGSVLATAAYTGRDRTRYAARFILPTAQQVTMRLYVPMADGQKARYRQVLLMTAGDYDAMIKQCIAWFDGDAAITGWGGVPPLSSAPAFRCACPRLGVCT</sequence>
<evidence type="ECO:0000313" key="1">
    <source>
        <dbReference type="EMBL" id="ATU21051.1"/>
    </source>
</evidence>
<protein>
    <submittedName>
        <fullName evidence="1">Uncharacterized protein</fullName>
    </submittedName>
</protein>
<organism evidence="1 2">
    <name type="scientific">Bifidobacterium choerinum</name>
    <dbReference type="NCBI Taxonomy" id="35760"/>
    <lineage>
        <taxon>Bacteria</taxon>
        <taxon>Bacillati</taxon>
        <taxon>Actinomycetota</taxon>
        <taxon>Actinomycetes</taxon>
        <taxon>Bifidobacteriales</taxon>
        <taxon>Bifidobacteriaceae</taxon>
        <taxon>Bifidobacterium</taxon>
    </lineage>
</organism>
<accession>A0A2D3D6M1</accession>
<proteinExistence type="predicted"/>
<dbReference type="KEGG" id="bcho:BcFMB_09105"/>
<reference evidence="1 2" key="1">
    <citation type="submission" date="2016-11" db="EMBL/GenBank/DDBJ databases">
        <title>complete genome sequence of Bifidobacterium choerinum strain FMB-1.</title>
        <authorList>
            <person name="Park C.-S."/>
            <person name="Jung D.-H."/>
            <person name="Choi D.-S."/>
        </authorList>
    </citation>
    <scope>NUCLEOTIDE SEQUENCE [LARGE SCALE GENOMIC DNA]</scope>
    <source>
        <strain evidence="1 2">FMB-1</strain>
    </source>
</reference>
<dbReference type="AlphaFoldDB" id="A0A2D3D6M1"/>